<protein>
    <recommendedName>
        <fullName evidence="3">DUF4025 domain-containing protein</fullName>
    </recommendedName>
</protein>
<dbReference type="OrthoDB" id="2721548at2"/>
<keyword evidence="2" id="KW-1185">Reference proteome</keyword>
<comment type="caution">
    <text evidence="1">The sequence shown here is derived from an EMBL/GenBank/DDBJ whole genome shotgun (WGS) entry which is preliminary data.</text>
</comment>
<evidence type="ECO:0000313" key="2">
    <source>
        <dbReference type="Proteomes" id="UP000281813"/>
    </source>
</evidence>
<evidence type="ECO:0008006" key="3">
    <source>
        <dbReference type="Google" id="ProtNLM"/>
    </source>
</evidence>
<dbReference type="RefSeq" id="WP_121132260.1">
    <property type="nucleotide sequence ID" value="NZ_JBHUFK010000060.1"/>
</dbReference>
<dbReference type="Proteomes" id="UP000281813">
    <property type="component" value="Unassembled WGS sequence"/>
</dbReference>
<proteinExistence type="predicted"/>
<dbReference type="AlphaFoldDB" id="A0A494YX01"/>
<evidence type="ECO:0000313" key="1">
    <source>
        <dbReference type="EMBL" id="RKQ14640.1"/>
    </source>
</evidence>
<name>A0A494YX01_9BACI</name>
<dbReference type="EMBL" id="RBZO01000019">
    <property type="protein sequence ID" value="RKQ14640.1"/>
    <property type="molecule type" value="Genomic_DNA"/>
</dbReference>
<organism evidence="1 2">
    <name type="scientific">Oceanobacillus bengalensis</name>
    <dbReference type="NCBI Taxonomy" id="1435466"/>
    <lineage>
        <taxon>Bacteria</taxon>
        <taxon>Bacillati</taxon>
        <taxon>Bacillota</taxon>
        <taxon>Bacilli</taxon>
        <taxon>Bacillales</taxon>
        <taxon>Bacillaceae</taxon>
        <taxon>Oceanobacillus</taxon>
    </lineage>
</organism>
<reference evidence="1 2" key="1">
    <citation type="journal article" date="2015" name="Antonie Van Leeuwenhoek">
        <title>Oceanobacillus bengalensis sp. nov., a bacterium isolated from seawater of the Bay of Bengal.</title>
        <authorList>
            <person name="Yongchang O."/>
            <person name="Xiang W."/>
            <person name="Wang G."/>
        </authorList>
    </citation>
    <scope>NUCLEOTIDE SEQUENCE [LARGE SCALE GENOMIC DNA]</scope>
    <source>
        <strain evidence="1 2">MCCC 1K00260</strain>
    </source>
</reference>
<gene>
    <name evidence="1" type="ORF">D8M05_12425</name>
</gene>
<accession>A0A494YX01</accession>
<sequence>MAKKNSIKDKIPKSRLQLYEDKDGVQAVQNQLFESYQSGVVEDELNNNIGVHHFNNRKN</sequence>